<evidence type="ECO:0000256" key="1">
    <source>
        <dbReference type="ARBA" id="ARBA00005375"/>
    </source>
</evidence>
<dbReference type="PANTHER" id="PTHR11567:SF195">
    <property type="entry name" value="ACID PHOSPHATASE, PUTATIVE (AFU_ORTHOLOGUE AFUA_3G14570)-RELATED"/>
    <property type="match status" value="1"/>
</dbReference>
<sequence length="364" mass="41326">MPHVRAREYVVPDQDVYELEYVEVIQRHHKRSPYQKNTFPAEDHEWPGCGDTREFYYGQPTPGFDAAKIYWDNYQDPLNPLQKPGYQGSCQFPQITKDGLQDSYTHGKDLYEVYGKKLNFLPRFFGETTIFRVTSNVITSQVAGGLIKGMFGTSAEVPVLQQYDSIDSLRPGYSCGYADNIRGAYQGNNLNWTEHLEQSQQLFITDPKNCVSSDDADKVFRLAQFEYSYIFRDAPQSLEYARTKYGLYLNELAARLRQHIQGIMPGAEVKYRHNIAHDGSMAPLLGALQVSEMVWPGMGSEVVFELYSSSRGEKKWFVRVLWGGKVMHSSAMGEINMIPADELLGYITGLVGENASYVLGKCGY</sequence>
<evidence type="ECO:0008006" key="4">
    <source>
        <dbReference type="Google" id="ProtNLM"/>
    </source>
</evidence>
<dbReference type="InterPro" id="IPR050645">
    <property type="entry name" value="Histidine_acid_phosphatase"/>
</dbReference>
<dbReference type="CDD" id="cd07061">
    <property type="entry name" value="HP_HAP_like"/>
    <property type="match status" value="1"/>
</dbReference>
<organism evidence="2 3">
    <name type="scientific">Discina gigas</name>
    <dbReference type="NCBI Taxonomy" id="1032678"/>
    <lineage>
        <taxon>Eukaryota</taxon>
        <taxon>Fungi</taxon>
        <taxon>Dikarya</taxon>
        <taxon>Ascomycota</taxon>
        <taxon>Pezizomycotina</taxon>
        <taxon>Pezizomycetes</taxon>
        <taxon>Pezizales</taxon>
        <taxon>Discinaceae</taxon>
        <taxon>Discina</taxon>
    </lineage>
</organism>
<proteinExistence type="inferred from homology"/>
<accession>A0ABR3GRR6</accession>
<dbReference type="PANTHER" id="PTHR11567">
    <property type="entry name" value="ACID PHOSPHATASE-RELATED"/>
    <property type="match status" value="1"/>
</dbReference>
<dbReference type="Proteomes" id="UP001447188">
    <property type="component" value="Unassembled WGS sequence"/>
</dbReference>
<name>A0ABR3GRR6_9PEZI</name>
<keyword evidence="3" id="KW-1185">Reference proteome</keyword>
<comment type="similarity">
    <text evidence="1">Belongs to the histidine acid phosphatase family.</text>
</comment>
<gene>
    <name evidence="2" type="ORF">Q9L58_002340</name>
</gene>
<evidence type="ECO:0000313" key="2">
    <source>
        <dbReference type="EMBL" id="KAL0638614.1"/>
    </source>
</evidence>
<dbReference type="SUPFAM" id="SSF53254">
    <property type="entry name" value="Phosphoglycerate mutase-like"/>
    <property type="match status" value="1"/>
</dbReference>
<dbReference type="EMBL" id="JBBBZM010000020">
    <property type="protein sequence ID" value="KAL0638614.1"/>
    <property type="molecule type" value="Genomic_DNA"/>
</dbReference>
<dbReference type="InterPro" id="IPR000560">
    <property type="entry name" value="His_Pase_clade-2"/>
</dbReference>
<comment type="caution">
    <text evidence="2">The sequence shown here is derived from an EMBL/GenBank/DDBJ whole genome shotgun (WGS) entry which is preliminary data.</text>
</comment>
<protein>
    <recommendedName>
        <fullName evidence="4">Phosphoglycerate mutase-like protein</fullName>
    </recommendedName>
</protein>
<dbReference type="Gene3D" id="3.40.50.1240">
    <property type="entry name" value="Phosphoglycerate mutase-like"/>
    <property type="match status" value="2"/>
</dbReference>
<dbReference type="InterPro" id="IPR029033">
    <property type="entry name" value="His_PPase_superfam"/>
</dbReference>
<evidence type="ECO:0000313" key="3">
    <source>
        <dbReference type="Proteomes" id="UP001447188"/>
    </source>
</evidence>
<dbReference type="Pfam" id="PF00328">
    <property type="entry name" value="His_Phos_2"/>
    <property type="match status" value="1"/>
</dbReference>
<reference evidence="2 3" key="1">
    <citation type="submission" date="2024-02" db="EMBL/GenBank/DDBJ databases">
        <title>Discinaceae phylogenomics.</title>
        <authorList>
            <person name="Dirks A.C."/>
            <person name="James T.Y."/>
        </authorList>
    </citation>
    <scope>NUCLEOTIDE SEQUENCE [LARGE SCALE GENOMIC DNA]</scope>
    <source>
        <strain evidence="2 3">ACD0624</strain>
    </source>
</reference>